<proteinExistence type="predicted"/>
<evidence type="ECO:0000256" key="1">
    <source>
        <dbReference type="SAM" id="SignalP"/>
    </source>
</evidence>
<reference evidence="2 3" key="1">
    <citation type="submission" date="2019-12" db="EMBL/GenBank/DDBJ databases">
        <authorList>
            <person name="Sun J.-Q."/>
        </authorList>
    </citation>
    <scope>NUCLEOTIDE SEQUENCE [LARGE SCALE GENOMIC DNA]</scope>
    <source>
        <strain evidence="2 3">JCM 17928</strain>
    </source>
</reference>
<evidence type="ECO:0000313" key="2">
    <source>
        <dbReference type="EMBL" id="MUV02425.1"/>
    </source>
</evidence>
<feature type="chain" id="PRO_5026888197" evidence="1">
    <location>
        <begin position="23"/>
        <end position="258"/>
    </location>
</feature>
<gene>
    <name evidence="2" type="ORF">GN157_01780</name>
</gene>
<keyword evidence="3" id="KW-1185">Reference proteome</keyword>
<organism evidence="2 3">
    <name type="scientific">Flavobacterium rakeshii</name>
    <dbReference type="NCBI Taxonomy" id="1038845"/>
    <lineage>
        <taxon>Bacteria</taxon>
        <taxon>Pseudomonadati</taxon>
        <taxon>Bacteroidota</taxon>
        <taxon>Flavobacteriia</taxon>
        <taxon>Flavobacteriales</taxon>
        <taxon>Flavobacteriaceae</taxon>
        <taxon>Flavobacterium</taxon>
    </lineage>
</organism>
<dbReference type="OrthoDB" id="661329at2"/>
<comment type="caution">
    <text evidence="2">The sequence shown here is derived from an EMBL/GenBank/DDBJ whole genome shotgun (WGS) entry which is preliminary data.</text>
</comment>
<accession>A0A6N8HA34</accession>
<feature type="signal peptide" evidence="1">
    <location>
        <begin position="1"/>
        <end position="22"/>
    </location>
</feature>
<dbReference type="RefSeq" id="WP_157481418.1">
    <property type="nucleotide sequence ID" value="NZ_WOWP01000008.1"/>
</dbReference>
<protein>
    <submittedName>
        <fullName evidence="2">DUF2490 domain-containing protein</fullName>
    </submittedName>
</protein>
<dbReference type="InterPro" id="IPR019619">
    <property type="entry name" value="DUF2490"/>
</dbReference>
<evidence type="ECO:0000313" key="3">
    <source>
        <dbReference type="Proteomes" id="UP000433945"/>
    </source>
</evidence>
<name>A0A6N8HA34_9FLAO</name>
<dbReference type="EMBL" id="WOWP01000008">
    <property type="protein sequence ID" value="MUV02425.1"/>
    <property type="molecule type" value="Genomic_DNA"/>
</dbReference>
<sequence>MMRMKFLLLTVFLSVFCNRLTAQISSPGLGETNNASWSAIGIKQQLDEKNTSVSYVGFGRISGMDESNPFGYPALFVLNEEVSHKINNHWKYSGAISYRRAHEYGEDVAEPEQEMIEQEFRLYGRVKYTTTLGRFKWTNTARQEARKFYTEDFSRVPDDLQLRTRLKSQLYYSLDHDRENIVTASAEALFSISKDRSEGWDNLNYKEARFCLYYTYNPDDFPMIFDVGYMNDLIGTGNNISDVSYIAFDIIIENPFSS</sequence>
<dbReference type="AlphaFoldDB" id="A0A6N8HA34"/>
<dbReference type="Pfam" id="PF10677">
    <property type="entry name" value="DUF2490"/>
    <property type="match status" value="1"/>
</dbReference>
<keyword evidence="1" id="KW-0732">Signal</keyword>
<dbReference type="Proteomes" id="UP000433945">
    <property type="component" value="Unassembled WGS sequence"/>
</dbReference>